<dbReference type="Pfam" id="PF01328">
    <property type="entry name" value="Peroxidase_2"/>
    <property type="match status" value="1"/>
</dbReference>
<comment type="cofactor">
    <cofactor evidence="1">
        <name>heme b</name>
        <dbReference type="ChEBI" id="CHEBI:60344"/>
    </cofactor>
</comment>
<dbReference type="SUPFAM" id="SSF47571">
    <property type="entry name" value="Cloroperoxidase"/>
    <property type="match status" value="1"/>
</dbReference>
<evidence type="ECO:0000256" key="4">
    <source>
        <dbReference type="ARBA" id="ARBA00022723"/>
    </source>
</evidence>
<evidence type="ECO:0000256" key="6">
    <source>
        <dbReference type="ARBA" id="ARBA00023004"/>
    </source>
</evidence>
<dbReference type="Gene3D" id="1.10.489.10">
    <property type="entry name" value="Chloroperoxidase-like"/>
    <property type="match status" value="1"/>
</dbReference>
<organism evidence="9 10">
    <name type="scientific">Lecanosticta acicola</name>
    <dbReference type="NCBI Taxonomy" id="111012"/>
    <lineage>
        <taxon>Eukaryota</taxon>
        <taxon>Fungi</taxon>
        <taxon>Dikarya</taxon>
        <taxon>Ascomycota</taxon>
        <taxon>Pezizomycotina</taxon>
        <taxon>Dothideomycetes</taxon>
        <taxon>Dothideomycetidae</taxon>
        <taxon>Mycosphaerellales</taxon>
        <taxon>Mycosphaerellaceae</taxon>
        <taxon>Lecanosticta</taxon>
    </lineage>
</organism>
<dbReference type="PANTHER" id="PTHR33577:SF1">
    <property type="entry name" value="HEME HALOPEROXIDASE FAMILY PROFILE DOMAIN-CONTAINING PROTEIN"/>
    <property type="match status" value="1"/>
</dbReference>
<dbReference type="InterPro" id="IPR036851">
    <property type="entry name" value="Chloroperoxidase-like_sf"/>
</dbReference>
<proteinExistence type="inferred from homology"/>
<keyword evidence="5" id="KW-0560">Oxidoreductase</keyword>
<dbReference type="PROSITE" id="PS51405">
    <property type="entry name" value="HEME_HALOPEROXIDASE"/>
    <property type="match status" value="1"/>
</dbReference>
<evidence type="ECO:0000256" key="1">
    <source>
        <dbReference type="ARBA" id="ARBA00001970"/>
    </source>
</evidence>
<keyword evidence="3" id="KW-0349">Heme</keyword>
<evidence type="ECO:0000256" key="3">
    <source>
        <dbReference type="ARBA" id="ARBA00022617"/>
    </source>
</evidence>
<evidence type="ECO:0000313" key="9">
    <source>
        <dbReference type="EMBL" id="CAK4032750.1"/>
    </source>
</evidence>
<dbReference type="PANTHER" id="PTHR33577">
    <property type="entry name" value="STERIGMATOCYSTIN BIOSYNTHESIS PEROXIDASE STCC-RELATED"/>
    <property type="match status" value="1"/>
</dbReference>
<gene>
    <name evidence="9" type="ORF">LECACI_7A007908</name>
</gene>
<keyword evidence="6" id="KW-0408">Iron</keyword>
<dbReference type="EMBL" id="CAVMBE010000069">
    <property type="protein sequence ID" value="CAK4032750.1"/>
    <property type="molecule type" value="Genomic_DNA"/>
</dbReference>
<comment type="caution">
    <text evidence="9">The sequence shown here is derived from an EMBL/GenBank/DDBJ whole genome shotgun (WGS) entry which is preliminary data.</text>
</comment>
<dbReference type="InterPro" id="IPR000028">
    <property type="entry name" value="Chloroperoxidase"/>
</dbReference>
<reference evidence="9" key="1">
    <citation type="submission" date="2023-11" db="EMBL/GenBank/DDBJ databases">
        <authorList>
            <person name="Alioto T."/>
            <person name="Alioto T."/>
            <person name="Gomez Garrido J."/>
        </authorList>
    </citation>
    <scope>NUCLEOTIDE SEQUENCE</scope>
</reference>
<dbReference type="GO" id="GO:0004601">
    <property type="term" value="F:peroxidase activity"/>
    <property type="evidence" value="ECO:0007669"/>
    <property type="project" value="UniProtKB-KW"/>
</dbReference>
<evidence type="ECO:0000256" key="7">
    <source>
        <dbReference type="ARBA" id="ARBA00025795"/>
    </source>
</evidence>
<sequence length="427" mass="45347">MKFSTANVLVGSATLASAFPAAILKKVANDPALRARAAEIEASHPKRQVTADGATALFEPVPMFNAQDQYVDVSNTSGHAWVAPGESDLRGPCPGLNAFANHGFLPHNGYATITQFIEATNSVVGMGPDLAAFLAVLGASIDGDGTAWSIGGTPPASVGDSLAPLGNGISGSHNKYESDASPTRPDLYETGNDYETQADQFNQLISMSPGGSVDLNSLTEFRSTRFDTQIQNNPYFFNGPFTGVLVQPAAYTFIYRFMANHSQENPYGLLSYDTVASWFGMTMNGDTYVANQGMERIPDNWYKRALAYPYTNEYFLADVANAAALYPKFLDIGGNTGTTNSFTGVNVEDLSGGLYNAQTLSQNNGFACLAYQFAAQVKPDVALGALTSLTNALSPILGQLSCPTLEAKDESQLETFPGYSKSGVAPS</sequence>
<keyword evidence="4" id="KW-0479">Metal-binding</keyword>
<feature type="domain" description="Heme haloperoxidase family profile" evidence="8">
    <location>
        <begin position="77"/>
        <end position="317"/>
    </location>
</feature>
<accession>A0AAI8Z5C9</accession>
<evidence type="ECO:0000259" key="8">
    <source>
        <dbReference type="PROSITE" id="PS51405"/>
    </source>
</evidence>
<dbReference type="GO" id="GO:0046872">
    <property type="term" value="F:metal ion binding"/>
    <property type="evidence" value="ECO:0007669"/>
    <property type="project" value="UniProtKB-KW"/>
</dbReference>
<evidence type="ECO:0000256" key="5">
    <source>
        <dbReference type="ARBA" id="ARBA00023002"/>
    </source>
</evidence>
<protein>
    <recommendedName>
        <fullName evidence="8">Heme haloperoxidase family profile domain-containing protein</fullName>
    </recommendedName>
</protein>
<keyword evidence="2" id="KW-0575">Peroxidase</keyword>
<name>A0AAI8Z5C9_9PEZI</name>
<evidence type="ECO:0000313" key="10">
    <source>
        <dbReference type="Proteomes" id="UP001296104"/>
    </source>
</evidence>
<dbReference type="AlphaFoldDB" id="A0AAI8Z5C9"/>
<evidence type="ECO:0000256" key="2">
    <source>
        <dbReference type="ARBA" id="ARBA00022559"/>
    </source>
</evidence>
<dbReference type="Proteomes" id="UP001296104">
    <property type="component" value="Unassembled WGS sequence"/>
</dbReference>
<comment type="similarity">
    <text evidence="7">Belongs to the chloroperoxidase family.</text>
</comment>
<keyword evidence="10" id="KW-1185">Reference proteome</keyword>